<dbReference type="GeneID" id="7197829"/>
<reference evidence="1 2" key="1">
    <citation type="journal article" date="2008" name="Nature">
        <title>The Phaeodactylum genome reveals the evolutionary history of diatom genomes.</title>
        <authorList>
            <person name="Bowler C."/>
            <person name="Allen A.E."/>
            <person name="Badger J.H."/>
            <person name="Grimwood J."/>
            <person name="Jabbari K."/>
            <person name="Kuo A."/>
            <person name="Maheswari U."/>
            <person name="Martens C."/>
            <person name="Maumus F."/>
            <person name="Otillar R.P."/>
            <person name="Rayko E."/>
            <person name="Salamov A."/>
            <person name="Vandepoele K."/>
            <person name="Beszteri B."/>
            <person name="Gruber A."/>
            <person name="Heijde M."/>
            <person name="Katinka M."/>
            <person name="Mock T."/>
            <person name="Valentin K."/>
            <person name="Verret F."/>
            <person name="Berges J.A."/>
            <person name="Brownlee C."/>
            <person name="Cadoret J.P."/>
            <person name="Chiovitti A."/>
            <person name="Choi C.J."/>
            <person name="Coesel S."/>
            <person name="De Martino A."/>
            <person name="Detter J.C."/>
            <person name="Durkin C."/>
            <person name="Falciatore A."/>
            <person name="Fournet J."/>
            <person name="Haruta M."/>
            <person name="Huysman M.J."/>
            <person name="Jenkins B.D."/>
            <person name="Jiroutova K."/>
            <person name="Jorgensen R.E."/>
            <person name="Joubert Y."/>
            <person name="Kaplan A."/>
            <person name="Kroger N."/>
            <person name="Kroth P.G."/>
            <person name="La Roche J."/>
            <person name="Lindquist E."/>
            <person name="Lommer M."/>
            <person name="Martin-Jezequel V."/>
            <person name="Lopez P.J."/>
            <person name="Lucas S."/>
            <person name="Mangogna M."/>
            <person name="McGinnis K."/>
            <person name="Medlin L.K."/>
            <person name="Montsant A."/>
            <person name="Oudot-Le Secq M.P."/>
            <person name="Napoli C."/>
            <person name="Obornik M."/>
            <person name="Parker M.S."/>
            <person name="Petit J.L."/>
            <person name="Porcel B.M."/>
            <person name="Poulsen N."/>
            <person name="Robison M."/>
            <person name="Rychlewski L."/>
            <person name="Rynearson T.A."/>
            <person name="Schmutz J."/>
            <person name="Shapiro H."/>
            <person name="Siaut M."/>
            <person name="Stanley M."/>
            <person name="Sussman M.R."/>
            <person name="Taylor A.R."/>
            <person name="Vardi A."/>
            <person name="von Dassow P."/>
            <person name="Vyverman W."/>
            <person name="Willis A."/>
            <person name="Wyrwicz L.S."/>
            <person name="Rokhsar D.S."/>
            <person name="Weissenbach J."/>
            <person name="Armbrust E.V."/>
            <person name="Green B.R."/>
            <person name="Van de Peer Y."/>
            <person name="Grigoriev I.V."/>
        </authorList>
    </citation>
    <scope>NUCLEOTIDE SEQUENCE [LARGE SCALE GENOMIC DNA]</scope>
    <source>
        <strain evidence="1 2">CCAP 1055/1</strain>
    </source>
</reference>
<accession>B7FTT5</accession>
<evidence type="ECO:0000313" key="1">
    <source>
        <dbReference type="EMBL" id="EEC49869.1"/>
    </source>
</evidence>
<dbReference type="AlphaFoldDB" id="B7FTT5"/>
<dbReference type="PaxDb" id="2850-Phatr33767"/>
<evidence type="ECO:0000313" key="2">
    <source>
        <dbReference type="Proteomes" id="UP000000759"/>
    </source>
</evidence>
<reference evidence="2" key="2">
    <citation type="submission" date="2008-08" db="EMBL/GenBank/DDBJ databases">
        <authorList>
            <consortium name="Diatom Consortium"/>
            <person name="Grigoriev I."/>
            <person name="Grimwood J."/>
            <person name="Kuo A."/>
            <person name="Otillar R.P."/>
            <person name="Salamov A."/>
            <person name="Detter J.C."/>
            <person name="Lindquist E."/>
            <person name="Shapiro H."/>
            <person name="Lucas S."/>
            <person name="Glavina del Rio T."/>
            <person name="Pitluck S."/>
            <person name="Rokhsar D."/>
            <person name="Bowler C."/>
        </authorList>
    </citation>
    <scope>GENOME REANNOTATION</scope>
    <source>
        <strain evidence="2">CCAP 1055/1</strain>
    </source>
</reference>
<proteinExistence type="predicted"/>
<dbReference type="Gene3D" id="2.170.150.20">
    <property type="entry name" value="Peptide methionine sulfoxide reductase"/>
    <property type="match status" value="1"/>
</dbReference>
<dbReference type="InterPro" id="IPR011057">
    <property type="entry name" value="Mss4-like_sf"/>
</dbReference>
<dbReference type="SUPFAM" id="SSF51316">
    <property type="entry name" value="Mss4-like"/>
    <property type="match status" value="1"/>
</dbReference>
<dbReference type="eggNOG" id="ENOG502RYJZ">
    <property type="taxonomic scope" value="Eukaryota"/>
</dbReference>
<dbReference type="OMA" id="VADNICC"/>
<gene>
    <name evidence="1" type="ORF">PHATRDRAFT_33767</name>
</gene>
<sequence length="238" mass="26256">MTLASSSLAFLPRAQQTWTSESPRDSAIATWMKAERNHAVSSRREFWTATAASLLVVAGSHAPPARAFTIGGKICYGDEDLMVSKAHGTSETPVQNDLLYNVNPKLADRICSYNRHFAEQAGYYKTTSWEQVLLQQQAAVGPGGTPQPVTFYDSVTGKPLFVAPVNRSVQDLLRESELHGWPSFRDDEVVWENVRVLRRSGETVSVDGTHLGHNLPDRKGNRYCINLVSVAGRPTNTV</sequence>
<dbReference type="KEGG" id="pti:PHATRDRAFT_33767"/>
<organism evidence="1 2">
    <name type="scientific">Phaeodactylum tricornutum (strain CCAP 1055/1)</name>
    <dbReference type="NCBI Taxonomy" id="556484"/>
    <lineage>
        <taxon>Eukaryota</taxon>
        <taxon>Sar</taxon>
        <taxon>Stramenopiles</taxon>
        <taxon>Ochrophyta</taxon>
        <taxon>Bacillariophyta</taxon>
        <taxon>Bacillariophyceae</taxon>
        <taxon>Bacillariophycidae</taxon>
        <taxon>Naviculales</taxon>
        <taxon>Phaeodactylaceae</taxon>
        <taxon>Phaeodactylum</taxon>
    </lineage>
</organism>
<dbReference type="OrthoDB" id="44061at2759"/>
<dbReference type="EMBL" id="CM000607">
    <property type="protein sequence ID" value="EEC49869.1"/>
    <property type="molecule type" value="Genomic_DNA"/>
</dbReference>
<dbReference type="Proteomes" id="UP000000759">
    <property type="component" value="Chromosome 4"/>
</dbReference>
<dbReference type="HOGENOM" id="CLU_091173_0_1_1"/>
<keyword evidence="2" id="KW-1185">Reference proteome</keyword>
<dbReference type="RefSeq" id="XP_002178204.1">
    <property type="nucleotide sequence ID" value="XM_002178168.1"/>
</dbReference>
<name>B7FTT5_PHATC</name>
<protein>
    <submittedName>
        <fullName evidence="1">Uncharacterized protein</fullName>
    </submittedName>
</protein>
<dbReference type="InParanoid" id="B7FTT5"/>